<proteinExistence type="inferred from homology"/>
<dbReference type="Pfam" id="PF00126">
    <property type="entry name" value="HTH_1"/>
    <property type="match status" value="1"/>
</dbReference>
<evidence type="ECO:0000259" key="5">
    <source>
        <dbReference type="PROSITE" id="PS50931"/>
    </source>
</evidence>
<evidence type="ECO:0000313" key="6">
    <source>
        <dbReference type="EMBL" id="MFC4199862.1"/>
    </source>
</evidence>
<dbReference type="SUPFAM" id="SSF46785">
    <property type="entry name" value="Winged helix' DNA-binding domain"/>
    <property type="match status" value="1"/>
</dbReference>
<dbReference type="Gene3D" id="3.40.190.290">
    <property type="match status" value="1"/>
</dbReference>
<dbReference type="Proteomes" id="UP001595848">
    <property type="component" value="Unassembled WGS sequence"/>
</dbReference>
<dbReference type="Pfam" id="PF03466">
    <property type="entry name" value="LysR_substrate"/>
    <property type="match status" value="1"/>
</dbReference>
<keyword evidence="3" id="KW-0238">DNA-binding</keyword>
<reference evidence="7" key="1">
    <citation type="journal article" date="2019" name="Int. J. Syst. Evol. Microbiol.">
        <title>The Global Catalogue of Microorganisms (GCM) 10K type strain sequencing project: providing services to taxonomists for standard genome sequencing and annotation.</title>
        <authorList>
            <consortium name="The Broad Institute Genomics Platform"/>
            <consortium name="The Broad Institute Genome Sequencing Center for Infectious Disease"/>
            <person name="Wu L."/>
            <person name="Ma J."/>
        </authorList>
    </citation>
    <scope>NUCLEOTIDE SEQUENCE [LARGE SCALE GENOMIC DNA]</scope>
    <source>
        <strain evidence="7">LMG 24813</strain>
    </source>
</reference>
<dbReference type="CDD" id="cd05466">
    <property type="entry name" value="PBP2_LTTR_substrate"/>
    <property type="match status" value="1"/>
</dbReference>
<dbReference type="PRINTS" id="PR00039">
    <property type="entry name" value="HTHLYSR"/>
</dbReference>
<dbReference type="PROSITE" id="PS50931">
    <property type="entry name" value="HTH_LYSR"/>
    <property type="match status" value="1"/>
</dbReference>
<dbReference type="PANTHER" id="PTHR30419">
    <property type="entry name" value="HTH-TYPE TRANSCRIPTIONAL REGULATOR YBHD"/>
    <property type="match status" value="1"/>
</dbReference>
<accession>A0ABV8NUF3</accession>
<dbReference type="InterPro" id="IPR050950">
    <property type="entry name" value="HTH-type_LysR_regulators"/>
</dbReference>
<sequence>MALLGAMYRHGTVTAAAAAVAMTQPAASALLRNLEVRLGFGLFSREHRRLRLTSQGRALIPEVLNALAAIEAADRLASDICRGAQARIAVGAVAIAAASLLPPALSRTRQAYPNVALAVRAGTSLDIIEMAVDHRIDLGIIVGAPADKLRVASLELAALSLFAVMRRDHPWADRRELTLGAVAATNPIVLATALPAGLATRSAIESLGLAYSPMTEVAQSSAACALAEEGLGIAIVEGLGARYAQRHGLCARHLLAVEDLTLALVWPKDSVMSQIAELFKENLVAEAARWHLPPMGAQSMG</sequence>
<dbReference type="InterPro" id="IPR036390">
    <property type="entry name" value="WH_DNA-bd_sf"/>
</dbReference>
<dbReference type="RefSeq" id="WP_246600220.1">
    <property type="nucleotide sequence ID" value="NZ_JAHTBN010000001.1"/>
</dbReference>
<keyword evidence="7" id="KW-1185">Reference proteome</keyword>
<comment type="caution">
    <text evidence="6">The sequence shown here is derived from an EMBL/GenBank/DDBJ whole genome shotgun (WGS) entry which is preliminary data.</text>
</comment>
<dbReference type="EMBL" id="JBHSBV010000001">
    <property type="protein sequence ID" value="MFC4199862.1"/>
    <property type="molecule type" value="Genomic_DNA"/>
</dbReference>
<dbReference type="InterPro" id="IPR036388">
    <property type="entry name" value="WH-like_DNA-bd_sf"/>
</dbReference>
<protein>
    <submittedName>
        <fullName evidence="6">LysR family transcriptional regulator</fullName>
    </submittedName>
</protein>
<comment type="similarity">
    <text evidence="1">Belongs to the LysR transcriptional regulatory family.</text>
</comment>
<dbReference type="InterPro" id="IPR000847">
    <property type="entry name" value="LysR_HTH_N"/>
</dbReference>
<evidence type="ECO:0000256" key="1">
    <source>
        <dbReference type="ARBA" id="ARBA00009437"/>
    </source>
</evidence>
<dbReference type="Gene3D" id="1.10.10.10">
    <property type="entry name" value="Winged helix-like DNA-binding domain superfamily/Winged helix DNA-binding domain"/>
    <property type="match status" value="1"/>
</dbReference>
<gene>
    <name evidence="6" type="ORF">ACFOY1_02750</name>
</gene>
<evidence type="ECO:0000313" key="7">
    <source>
        <dbReference type="Proteomes" id="UP001595848"/>
    </source>
</evidence>
<evidence type="ECO:0000256" key="3">
    <source>
        <dbReference type="ARBA" id="ARBA00023125"/>
    </source>
</evidence>
<feature type="domain" description="HTH lysR-type" evidence="5">
    <location>
        <begin position="1"/>
        <end position="53"/>
    </location>
</feature>
<evidence type="ECO:0000256" key="4">
    <source>
        <dbReference type="ARBA" id="ARBA00023163"/>
    </source>
</evidence>
<dbReference type="SUPFAM" id="SSF53850">
    <property type="entry name" value="Periplasmic binding protein-like II"/>
    <property type="match status" value="1"/>
</dbReference>
<organism evidence="6 7">
    <name type="scientific">Candidimonas humi</name>
    <dbReference type="NCBI Taxonomy" id="683355"/>
    <lineage>
        <taxon>Bacteria</taxon>
        <taxon>Pseudomonadati</taxon>
        <taxon>Pseudomonadota</taxon>
        <taxon>Betaproteobacteria</taxon>
        <taxon>Burkholderiales</taxon>
        <taxon>Alcaligenaceae</taxon>
        <taxon>Candidimonas</taxon>
    </lineage>
</organism>
<dbReference type="InterPro" id="IPR005119">
    <property type="entry name" value="LysR_subst-bd"/>
</dbReference>
<keyword evidence="4" id="KW-0804">Transcription</keyword>
<keyword evidence="2" id="KW-0805">Transcription regulation</keyword>
<evidence type="ECO:0000256" key="2">
    <source>
        <dbReference type="ARBA" id="ARBA00023015"/>
    </source>
</evidence>
<name>A0ABV8NUF3_9BURK</name>